<accession>A0A4Q1K8R3</accession>
<dbReference type="EMBL" id="SBKN01000004">
    <property type="protein sequence ID" value="RXR22591.1"/>
    <property type="molecule type" value="Genomic_DNA"/>
</dbReference>
<evidence type="ECO:0000313" key="2">
    <source>
        <dbReference type="Proteomes" id="UP000289857"/>
    </source>
</evidence>
<reference evidence="2" key="1">
    <citation type="submission" date="2019-01" db="EMBL/GenBank/DDBJ databases">
        <title>Cytophagaceae bacterium strain CAR-16.</title>
        <authorList>
            <person name="Chen W.-M."/>
        </authorList>
    </citation>
    <scope>NUCLEOTIDE SEQUENCE [LARGE SCALE GENOMIC DNA]</scope>
    <source>
        <strain evidence="2">WWJ-16</strain>
    </source>
</reference>
<name>A0A4Q1K8R3_9FLAO</name>
<dbReference type="PANTHER" id="PTHR35802:SF1">
    <property type="entry name" value="PROTEASE SYNTHASE AND SPORULATION PROTEIN PAI 2"/>
    <property type="match status" value="1"/>
</dbReference>
<evidence type="ECO:0000313" key="1">
    <source>
        <dbReference type="EMBL" id="RXR22591.1"/>
    </source>
</evidence>
<dbReference type="Gene3D" id="2.30.110.10">
    <property type="entry name" value="Electron Transport, Fmn-binding Protein, Chain A"/>
    <property type="match status" value="1"/>
</dbReference>
<gene>
    <name evidence="1" type="ORF">EQG61_08390</name>
</gene>
<organism evidence="1 2">
    <name type="scientific">Flavobacterium stagni</name>
    <dbReference type="NCBI Taxonomy" id="2506421"/>
    <lineage>
        <taxon>Bacteria</taxon>
        <taxon>Pseudomonadati</taxon>
        <taxon>Bacteroidota</taxon>
        <taxon>Flavobacteriia</taxon>
        <taxon>Flavobacteriales</taxon>
        <taxon>Flavobacteriaceae</taxon>
        <taxon>Flavobacterium</taxon>
    </lineage>
</organism>
<dbReference type="Proteomes" id="UP000289857">
    <property type="component" value="Unassembled WGS sequence"/>
</dbReference>
<comment type="caution">
    <text evidence="1">The sequence shown here is derived from an EMBL/GenBank/DDBJ whole genome shotgun (WGS) entry which is preliminary data.</text>
</comment>
<keyword evidence="2" id="KW-1185">Reference proteome</keyword>
<dbReference type="RefSeq" id="WP_129461476.1">
    <property type="nucleotide sequence ID" value="NZ_SBKN01000004.1"/>
</dbReference>
<dbReference type="PIRSF" id="PIRSF010372">
    <property type="entry name" value="PaiB"/>
    <property type="match status" value="1"/>
</dbReference>
<dbReference type="InterPro" id="IPR012349">
    <property type="entry name" value="Split_barrel_FMN-bd"/>
</dbReference>
<dbReference type="OrthoDB" id="9794948at2"/>
<dbReference type="SUPFAM" id="SSF50475">
    <property type="entry name" value="FMN-binding split barrel"/>
    <property type="match status" value="1"/>
</dbReference>
<protein>
    <submittedName>
        <fullName evidence="1">FMN-binding negative transcriptional regulator</fullName>
    </submittedName>
</protein>
<proteinExistence type="predicted"/>
<dbReference type="AlphaFoldDB" id="A0A4Q1K8R3"/>
<dbReference type="InterPro" id="IPR007396">
    <property type="entry name" value="TR_PAI2-type"/>
</dbReference>
<dbReference type="PANTHER" id="PTHR35802">
    <property type="entry name" value="PROTEASE SYNTHASE AND SPORULATION PROTEIN PAI 2"/>
    <property type="match status" value="1"/>
</dbReference>
<dbReference type="Pfam" id="PF04299">
    <property type="entry name" value="FMN_bind_2"/>
    <property type="match status" value="1"/>
</dbReference>
<sequence>MYILENYSLTNQAEIHEFLHKNGFALLINQTLGKLWATHVPLVLDFKSDGTPYLLGHISKVNPQHEGFAENNEILAVFTGPHAYISSSWYDHENVPTWNYIAVHVYGKIKIHSHEEAVLGLKKLVDKYEEKSENPIRVENLSEKTMREARGIIGFEIEITSIEAQKKLSQNRDDVNYKNIISELETLKDPQAKAMADAMKKNRP</sequence>